<sequence length="192" mass="21073">MKQFNALLSFAFVFFLMSCEGPVGPPGPPGFDGLDGLDGADGVNILGTVYDITGDFTAGNNYSFFSVFSEDAPELEVFETDVVLVYILWETVDDPGGGAPIDVWRLLTQTRLLDQGILQYNYDHTFLDVSIFLEADFDLATLAPGDTDNQTFRIAVLPADGLSQARLDVSNMQAVLDYLQVEESRVPEVIRN</sequence>
<dbReference type="OrthoDB" id="1524444at2"/>
<keyword evidence="2" id="KW-1185">Reference proteome</keyword>
<dbReference type="RefSeq" id="WP_092983507.1">
    <property type="nucleotide sequence ID" value="NZ_FOYQ01000002.1"/>
</dbReference>
<dbReference type="STRING" id="400055.SAMN04490243_2237"/>
<dbReference type="PROSITE" id="PS51257">
    <property type="entry name" value="PROKAR_LIPOPROTEIN"/>
    <property type="match status" value="1"/>
</dbReference>
<gene>
    <name evidence="1" type="ORF">SAMN04490243_2237</name>
</gene>
<protein>
    <recommendedName>
        <fullName evidence="3">Collagen triple helix repeat-containing protein</fullName>
    </recommendedName>
</protein>
<organism evidence="1 2">
    <name type="scientific">Robiginitalea myxolifaciens</name>
    <dbReference type="NCBI Taxonomy" id="400055"/>
    <lineage>
        <taxon>Bacteria</taxon>
        <taxon>Pseudomonadati</taxon>
        <taxon>Bacteroidota</taxon>
        <taxon>Flavobacteriia</taxon>
        <taxon>Flavobacteriales</taxon>
        <taxon>Flavobacteriaceae</taxon>
        <taxon>Robiginitalea</taxon>
    </lineage>
</organism>
<evidence type="ECO:0000313" key="2">
    <source>
        <dbReference type="Proteomes" id="UP000199534"/>
    </source>
</evidence>
<dbReference type="EMBL" id="FOYQ01000002">
    <property type="protein sequence ID" value="SFR49289.1"/>
    <property type="molecule type" value="Genomic_DNA"/>
</dbReference>
<name>A0A1I6H4D7_9FLAO</name>
<evidence type="ECO:0000313" key="1">
    <source>
        <dbReference type="EMBL" id="SFR49289.1"/>
    </source>
</evidence>
<evidence type="ECO:0008006" key="3">
    <source>
        <dbReference type="Google" id="ProtNLM"/>
    </source>
</evidence>
<dbReference type="AlphaFoldDB" id="A0A1I6H4D7"/>
<accession>A0A1I6H4D7</accession>
<reference evidence="1 2" key="1">
    <citation type="submission" date="2016-10" db="EMBL/GenBank/DDBJ databases">
        <authorList>
            <person name="de Groot N.N."/>
        </authorList>
    </citation>
    <scope>NUCLEOTIDE SEQUENCE [LARGE SCALE GENOMIC DNA]</scope>
    <source>
        <strain evidence="1 2">DSM 21019</strain>
    </source>
</reference>
<proteinExistence type="predicted"/>
<dbReference type="Proteomes" id="UP000199534">
    <property type="component" value="Unassembled WGS sequence"/>
</dbReference>